<name>A0AAD3S047_NEPGR</name>
<evidence type="ECO:0000313" key="2">
    <source>
        <dbReference type="EMBL" id="GMH01863.1"/>
    </source>
</evidence>
<comment type="caution">
    <text evidence="2">The sequence shown here is derived from an EMBL/GenBank/DDBJ whole genome shotgun (WGS) entry which is preliminary data.</text>
</comment>
<accession>A0AAD3S047</accession>
<keyword evidence="3" id="KW-1185">Reference proteome</keyword>
<dbReference type="EMBL" id="BSYO01000003">
    <property type="protein sequence ID" value="GMH01863.1"/>
    <property type="molecule type" value="Genomic_DNA"/>
</dbReference>
<reference evidence="2" key="1">
    <citation type="submission" date="2023-05" db="EMBL/GenBank/DDBJ databases">
        <title>Nepenthes gracilis genome sequencing.</title>
        <authorList>
            <person name="Fukushima K."/>
        </authorList>
    </citation>
    <scope>NUCLEOTIDE SEQUENCE</scope>
    <source>
        <strain evidence="2">SING2019-196</strain>
    </source>
</reference>
<proteinExistence type="predicted"/>
<feature type="region of interest" description="Disordered" evidence="1">
    <location>
        <begin position="78"/>
        <end position="106"/>
    </location>
</feature>
<protein>
    <submittedName>
        <fullName evidence="2">Uncharacterized protein</fullName>
    </submittedName>
</protein>
<gene>
    <name evidence="2" type="ORF">Nepgr_003702</name>
</gene>
<dbReference type="AlphaFoldDB" id="A0AAD3S047"/>
<organism evidence="2 3">
    <name type="scientific">Nepenthes gracilis</name>
    <name type="common">Slender pitcher plant</name>
    <dbReference type="NCBI Taxonomy" id="150966"/>
    <lineage>
        <taxon>Eukaryota</taxon>
        <taxon>Viridiplantae</taxon>
        <taxon>Streptophyta</taxon>
        <taxon>Embryophyta</taxon>
        <taxon>Tracheophyta</taxon>
        <taxon>Spermatophyta</taxon>
        <taxon>Magnoliopsida</taxon>
        <taxon>eudicotyledons</taxon>
        <taxon>Gunneridae</taxon>
        <taxon>Pentapetalae</taxon>
        <taxon>Caryophyllales</taxon>
        <taxon>Nepenthaceae</taxon>
        <taxon>Nepenthes</taxon>
    </lineage>
</organism>
<sequence length="106" mass="11476">MFQPKFKLFDHRRWVASSLMPFGCHHAFGCGVSRVSKMVGFLLELQIPLTETSTPTPHHIQHSNDVWWCDSSPSHPTVTGEGNSLPTGGINGSFDGGVADGGRING</sequence>
<evidence type="ECO:0000313" key="3">
    <source>
        <dbReference type="Proteomes" id="UP001279734"/>
    </source>
</evidence>
<feature type="compositionally biased region" description="Gly residues" evidence="1">
    <location>
        <begin position="89"/>
        <end position="106"/>
    </location>
</feature>
<dbReference type="Proteomes" id="UP001279734">
    <property type="component" value="Unassembled WGS sequence"/>
</dbReference>
<evidence type="ECO:0000256" key="1">
    <source>
        <dbReference type="SAM" id="MobiDB-lite"/>
    </source>
</evidence>